<dbReference type="OrthoDB" id="1885681at2"/>
<organism evidence="3 4">
    <name type="scientific">Clostridium pasteurianum BC1</name>
    <dbReference type="NCBI Taxonomy" id="86416"/>
    <lineage>
        <taxon>Bacteria</taxon>
        <taxon>Bacillati</taxon>
        <taxon>Bacillota</taxon>
        <taxon>Clostridia</taxon>
        <taxon>Eubacteriales</taxon>
        <taxon>Clostridiaceae</taxon>
        <taxon>Clostridium</taxon>
    </lineage>
</organism>
<feature type="signal peptide" evidence="2">
    <location>
        <begin position="1"/>
        <end position="25"/>
    </location>
</feature>
<feature type="region of interest" description="Disordered" evidence="1">
    <location>
        <begin position="24"/>
        <end position="47"/>
    </location>
</feature>
<keyword evidence="4" id="KW-1185">Reference proteome</keyword>
<evidence type="ECO:0000256" key="1">
    <source>
        <dbReference type="SAM" id="MobiDB-lite"/>
    </source>
</evidence>
<dbReference type="AlphaFoldDB" id="R4K0U8"/>
<name>R4K0U8_CLOPA</name>
<evidence type="ECO:0008006" key="5">
    <source>
        <dbReference type="Google" id="ProtNLM"/>
    </source>
</evidence>
<dbReference type="KEGG" id="cpas:Clopa_1202"/>
<dbReference type="eggNOG" id="ENOG503311Z">
    <property type="taxonomic scope" value="Bacteria"/>
</dbReference>
<dbReference type="PROSITE" id="PS51257">
    <property type="entry name" value="PROKAR_LIPOPROTEIN"/>
    <property type="match status" value="1"/>
</dbReference>
<dbReference type="Proteomes" id="UP000013523">
    <property type="component" value="Chromosome"/>
</dbReference>
<dbReference type="PATRIC" id="fig|86416.3.peg.1202"/>
<accession>R4K0U8</accession>
<evidence type="ECO:0000256" key="2">
    <source>
        <dbReference type="SAM" id="SignalP"/>
    </source>
</evidence>
<dbReference type="HOGENOM" id="CLU_151195_0_0_9"/>
<dbReference type="EMBL" id="CP003261">
    <property type="protein sequence ID" value="AGK96193.1"/>
    <property type="molecule type" value="Genomic_DNA"/>
</dbReference>
<dbReference type="STRING" id="86416.Clopa_1202"/>
<feature type="compositionally biased region" description="Polar residues" evidence="1">
    <location>
        <begin position="24"/>
        <end position="38"/>
    </location>
</feature>
<evidence type="ECO:0000313" key="4">
    <source>
        <dbReference type="Proteomes" id="UP000013523"/>
    </source>
</evidence>
<feature type="chain" id="PRO_5039353870" description="Lipoprotein" evidence="2">
    <location>
        <begin position="26"/>
        <end position="142"/>
    </location>
</feature>
<gene>
    <name evidence="3" type="ORF">Clopa_1202</name>
</gene>
<evidence type="ECO:0000313" key="3">
    <source>
        <dbReference type="EMBL" id="AGK96193.1"/>
    </source>
</evidence>
<keyword evidence="2" id="KW-0732">Signal</keyword>
<sequence length="142" mass="15548">MMNLKKIFAATTITALLLTGCSSNAGAPKTQNTEQNESAAKGEKTLSIAEGSKNMKDVLKDMKSKLENKDEEGAVNASAGLEDNWKVFEDNVKDKNKELYEKVEQPLHTINAAVKIKPLDTKTLIDAIDVLDKQLDEVGKLK</sequence>
<reference evidence="3 4" key="1">
    <citation type="submission" date="2012-01" db="EMBL/GenBank/DDBJ databases">
        <title>Complete sequence of chromosome of Clostridium pasteurianum BC1.</title>
        <authorList>
            <consortium name="US DOE Joint Genome Institute"/>
            <person name="Lucas S."/>
            <person name="Han J."/>
            <person name="Lapidus A."/>
            <person name="Cheng J.-F."/>
            <person name="Goodwin L."/>
            <person name="Pitluck S."/>
            <person name="Peters L."/>
            <person name="Mikhailova N."/>
            <person name="Teshima H."/>
            <person name="Detter J.C."/>
            <person name="Han C."/>
            <person name="Tapia R."/>
            <person name="Land M."/>
            <person name="Hauser L."/>
            <person name="Kyrpides N."/>
            <person name="Ivanova N."/>
            <person name="Pagani I."/>
            <person name="Dunn J."/>
            <person name="Taghavi S."/>
            <person name="Francis A."/>
            <person name="van der Lelie D."/>
            <person name="Woyke T."/>
        </authorList>
    </citation>
    <scope>NUCLEOTIDE SEQUENCE [LARGE SCALE GENOMIC DNA]</scope>
    <source>
        <strain evidence="3 4">BC1</strain>
    </source>
</reference>
<proteinExistence type="predicted"/>
<dbReference type="RefSeq" id="WP_015614516.1">
    <property type="nucleotide sequence ID" value="NC_021182.1"/>
</dbReference>
<protein>
    <recommendedName>
        <fullName evidence="5">Lipoprotein</fullName>
    </recommendedName>
</protein>